<organism evidence="1 2">
    <name type="scientific">Rubroshorea leprosula</name>
    <dbReference type="NCBI Taxonomy" id="152421"/>
    <lineage>
        <taxon>Eukaryota</taxon>
        <taxon>Viridiplantae</taxon>
        <taxon>Streptophyta</taxon>
        <taxon>Embryophyta</taxon>
        <taxon>Tracheophyta</taxon>
        <taxon>Spermatophyta</taxon>
        <taxon>Magnoliopsida</taxon>
        <taxon>eudicotyledons</taxon>
        <taxon>Gunneridae</taxon>
        <taxon>Pentapetalae</taxon>
        <taxon>rosids</taxon>
        <taxon>malvids</taxon>
        <taxon>Malvales</taxon>
        <taxon>Dipterocarpaceae</taxon>
        <taxon>Rubroshorea</taxon>
    </lineage>
</organism>
<accession>A0AAV5KA03</accession>
<keyword evidence="2" id="KW-1185">Reference proteome</keyword>
<evidence type="ECO:0000313" key="2">
    <source>
        <dbReference type="Proteomes" id="UP001054252"/>
    </source>
</evidence>
<evidence type="ECO:0000313" key="1">
    <source>
        <dbReference type="EMBL" id="GKV21572.1"/>
    </source>
</evidence>
<dbReference type="EMBL" id="BPVZ01000058">
    <property type="protein sequence ID" value="GKV21572.1"/>
    <property type="molecule type" value="Genomic_DNA"/>
</dbReference>
<reference evidence="1 2" key="1">
    <citation type="journal article" date="2021" name="Commun. Biol.">
        <title>The genome of Shorea leprosula (Dipterocarpaceae) highlights the ecological relevance of drought in aseasonal tropical rainforests.</title>
        <authorList>
            <person name="Ng K.K.S."/>
            <person name="Kobayashi M.J."/>
            <person name="Fawcett J.A."/>
            <person name="Hatakeyama M."/>
            <person name="Paape T."/>
            <person name="Ng C.H."/>
            <person name="Ang C.C."/>
            <person name="Tnah L.H."/>
            <person name="Lee C.T."/>
            <person name="Nishiyama T."/>
            <person name="Sese J."/>
            <person name="O'Brien M.J."/>
            <person name="Copetti D."/>
            <person name="Mohd Noor M.I."/>
            <person name="Ong R.C."/>
            <person name="Putra M."/>
            <person name="Sireger I.Z."/>
            <person name="Indrioko S."/>
            <person name="Kosugi Y."/>
            <person name="Izuno A."/>
            <person name="Isagi Y."/>
            <person name="Lee S.L."/>
            <person name="Shimizu K.K."/>
        </authorList>
    </citation>
    <scope>NUCLEOTIDE SEQUENCE [LARGE SCALE GENOMIC DNA]</scope>
    <source>
        <strain evidence="1">214</strain>
    </source>
</reference>
<proteinExistence type="predicted"/>
<name>A0AAV5KA03_9ROSI</name>
<gene>
    <name evidence="1" type="ORF">SLEP1_g31542</name>
</gene>
<dbReference type="Proteomes" id="UP001054252">
    <property type="component" value="Unassembled WGS sequence"/>
</dbReference>
<sequence>MRVSLFCLRCGHVISDPASGDYTLAHVDMLLIEPVRSTLLVGVIHQQIVCLPVRGL</sequence>
<dbReference type="AlphaFoldDB" id="A0AAV5KA03"/>
<comment type="caution">
    <text evidence="1">The sequence shown here is derived from an EMBL/GenBank/DDBJ whole genome shotgun (WGS) entry which is preliminary data.</text>
</comment>
<protein>
    <submittedName>
        <fullName evidence="1">Uncharacterized protein</fullName>
    </submittedName>
</protein>